<proteinExistence type="predicted"/>
<dbReference type="Proteomes" id="UP000827549">
    <property type="component" value="Chromosome 7"/>
</dbReference>
<feature type="compositionally biased region" description="Basic residues" evidence="1">
    <location>
        <begin position="123"/>
        <end position="133"/>
    </location>
</feature>
<feature type="compositionally biased region" description="Basic and acidic residues" evidence="1">
    <location>
        <begin position="158"/>
        <end position="167"/>
    </location>
</feature>
<feature type="region of interest" description="Disordered" evidence="1">
    <location>
        <begin position="1"/>
        <end position="38"/>
    </location>
</feature>
<feature type="compositionally biased region" description="Basic and acidic residues" evidence="1">
    <location>
        <begin position="109"/>
        <end position="122"/>
    </location>
</feature>
<evidence type="ECO:0000313" key="2">
    <source>
        <dbReference type="EMBL" id="WOO86024.1"/>
    </source>
</evidence>
<sequence>MPRRRQPSPPPLPSSSPSSSRSPSPPPTPSGPSTALDAQGFPHIWAGVLAAVASADLQPLRAVSRSLRTQIDSTLARHVLVFEAHNAGVVHGNLGTMLAARAAAKAREAERIATGKEDEGRSHPRGRRARRAERRIARGAQPGQPPTGDSSSDSDSAEDGRDTRSLTEDDIAQLRRFGFSKPKRAATEAYRAHQVQVYTVLPSPSAPAQDHIRGASGVRYAAQHHRYLRSLALERNPTPQELMPFYAAPEDGVLSNTRVLDVLGCPPLPHLANLLPHLEIVRLIPHPDWEDYLLRRPTVGRYRDSLDELMAEKLKALRADTVVLFSRAQPPDAFGSAPIADMHARRLVVVVPPFRNVLTPNGYAVPAYTGPRYDLFEPSRCNDYALWKHGPSECAAEEIVYIFTGVWPDVELRLGQDDRRSNGFLGLLHACFHEAHVSPKQQPHILVGVEAIPAQLLRLDAEYEALRTTNVEGYYAALMDIVVQQYGTNPDLCVDQTFEELPREEQAEIVRSLFTFMTHDAYRDLVGEQTYIDYTAAYDWM</sequence>
<reference evidence="2" key="1">
    <citation type="submission" date="2023-10" db="EMBL/GenBank/DDBJ databases">
        <authorList>
            <person name="Noh H."/>
        </authorList>
    </citation>
    <scope>NUCLEOTIDE SEQUENCE</scope>
    <source>
        <strain evidence="2">DUCC4014</strain>
    </source>
</reference>
<accession>A0AAF1BRM1</accession>
<gene>
    <name evidence="2" type="ORF">LOC62_07G009512</name>
</gene>
<name>A0AAF1BRM1_9TREE</name>
<organism evidence="2 3">
    <name type="scientific">Vanrija pseudolonga</name>
    <dbReference type="NCBI Taxonomy" id="143232"/>
    <lineage>
        <taxon>Eukaryota</taxon>
        <taxon>Fungi</taxon>
        <taxon>Dikarya</taxon>
        <taxon>Basidiomycota</taxon>
        <taxon>Agaricomycotina</taxon>
        <taxon>Tremellomycetes</taxon>
        <taxon>Trichosporonales</taxon>
        <taxon>Trichosporonaceae</taxon>
        <taxon>Vanrija</taxon>
    </lineage>
</organism>
<dbReference type="RefSeq" id="XP_062632050.1">
    <property type="nucleotide sequence ID" value="XM_062776066.1"/>
</dbReference>
<dbReference type="EMBL" id="CP086720">
    <property type="protein sequence ID" value="WOO86024.1"/>
    <property type="molecule type" value="Genomic_DNA"/>
</dbReference>
<dbReference type="AlphaFoldDB" id="A0AAF1BRM1"/>
<evidence type="ECO:0000256" key="1">
    <source>
        <dbReference type="SAM" id="MobiDB-lite"/>
    </source>
</evidence>
<feature type="region of interest" description="Disordered" evidence="1">
    <location>
        <begin position="109"/>
        <end position="169"/>
    </location>
</feature>
<dbReference type="GeneID" id="87812673"/>
<protein>
    <submittedName>
        <fullName evidence="2">Uncharacterized protein</fullName>
    </submittedName>
</protein>
<evidence type="ECO:0000313" key="3">
    <source>
        <dbReference type="Proteomes" id="UP000827549"/>
    </source>
</evidence>
<keyword evidence="3" id="KW-1185">Reference proteome</keyword>